<dbReference type="InterPro" id="IPR049712">
    <property type="entry name" value="Poly_export"/>
</dbReference>
<dbReference type="Pfam" id="PF10531">
    <property type="entry name" value="SLBB"/>
    <property type="match status" value="1"/>
</dbReference>
<dbReference type="Proteomes" id="UP000431922">
    <property type="component" value="Unassembled WGS sequence"/>
</dbReference>
<comment type="caution">
    <text evidence="4">The sequence shown here is derived from an EMBL/GenBank/DDBJ whole genome shotgun (WGS) entry which is preliminary data.</text>
</comment>
<dbReference type="Pfam" id="PF02563">
    <property type="entry name" value="Poly_export"/>
    <property type="match status" value="1"/>
</dbReference>
<dbReference type="GO" id="GO:0015159">
    <property type="term" value="F:polysaccharide transmembrane transporter activity"/>
    <property type="evidence" value="ECO:0007669"/>
    <property type="project" value="InterPro"/>
</dbReference>
<dbReference type="PANTHER" id="PTHR33619">
    <property type="entry name" value="POLYSACCHARIDE EXPORT PROTEIN GFCE-RELATED"/>
    <property type="match status" value="1"/>
</dbReference>
<dbReference type="EMBL" id="WTYL01000002">
    <property type="protein sequence ID" value="MXP44403.1"/>
    <property type="molecule type" value="Genomic_DNA"/>
</dbReference>
<keyword evidence="1" id="KW-0732">Signal</keyword>
<dbReference type="InterPro" id="IPR003715">
    <property type="entry name" value="Poly_export_N"/>
</dbReference>
<feature type="domain" description="Soluble ligand binding" evidence="3">
    <location>
        <begin position="94"/>
        <end position="142"/>
    </location>
</feature>
<accession>A0A845AY14</accession>
<dbReference type="AlphaFoldDB" id="A0A845AY14"/>
<evidence type="ECO:0000313" key="4">
    <source>
        <dbReference type="EMBL" id="MXP44403.1"/>
    </source>
</evidence>
<proteinExistence type="predicted"/>
<dbReference type="Gene3D" id="3.30.1950.10">
    <property type="entry name" value="wza like domain"/>
    <property type="match status" value="1"/>
</dbReference>
<name>A0A845AY14_9SPHN</name>
<sequence>MPPPDGAVNANGQRIYQIGPFDKLSVRVFRAPDLSQSITVDGTGAASFPLLGELAAEGLTTHQLESVIENGLRGRYIKDPQVTVDVEDAVNQTITVEGEVEKPGIYPVRGDVTLLKAMAIASGPTEFARLKDVVILRTVDGRSLAGLYDLEDIRRGLYPDPDVYPGDLVIIGDSPARRRFQDILAGSTLITTPIIALVQQF</sequence>
<gene>
    <name evidence="4" type="ORF">GRI65_08040</name>
</gene>
<dbReference type="PANTHER" id="PTHR33619:SF3">
    <property type="entry name" value="POLYSACCHARIDE EXPORT PROTEIN GFCE-RELATED"/>
    <property type="match status" value="1"/>
</dbReference>
<evidence type="ECO:0000259" key="2">
    <source>
        <dbReference type="Pfam" id="PF02563"/>
    </source>
</evidence>
<reference evidence="4 5" key="1">
    <citation type="submission" date="2019-12" db="EMBL/GenBank/DDBJ databases">
        <title>Genomic-based taxomic classification of the family Erythrobacteraceae.</title>
        <authorList>
            <person name="Xu L."/>
        </authorList>
    </citation>
    <scope>NUCLEOTIDE SEQUENCE [LARGE SCALE GENOMIC DNA]</scope>
    <source>
        <strain evidence="4 5">KCTC 42453</strain>
    </source>
</reference>
<evidence type="ECO:0000259" key="3">
    <source>
        <dbReference type="Pfam" id="PF10531"/>
    </source>
</evidence>
<protein>
    <submittedName>
        <fullName evidence="4">Polysaccharide export protein</fullName>
    </submittedName>
</protein>
<dbReference type="Gene3D" id="3.10.560.10">
    <property type="entry name" value="Outer membrane lipoprotein wza domain like"/>
    <property type="match status" value="1"/>
</dbReference>
<feature type="domain" description="Polysaccharide export protein N-terminal" evidence="2">
    <location>
        <begin position="14"/>
        <end position="86"/>
    </location>
</feature>
<organism evidence="4 5">
    <name type="scientific">Allopontixanthobacter sediminis</name>
    <dbReference type="NCBI Taxonomy" id="1689985"/>
    <lineage>
        <taxon>Bacteria</taxon>
        <taxon>Pseudomonadati</taxon>
        <taxon>Pseudomonadota</taxon>
        <taxon>Alphaproteobacteria</taxon>
        <taxon>Sphingomonadales</taxon>
        <taxon>Erythrobacteraceae</taxon>
        <taxon>Allopontixanthobacter</taxon>
    </lineage>
</organism>
<keyword evidence="5" id="KW-1185">Reference proteome</keyword>
<evidence type="ECO:0000256" key="1">
    <source>
        <dbReference type="ARBA" id="ARBA00022729"/>
    </source>
</evidence>
<dbReference type="OrthoDB" id="8410640at2"/>
<dbReference type="InterPro" id="IPR019554">
    <property type="entry name" value="Soluble_ligand-bd"/>
</dbReference>
<evidence type="ECO:0000313" key="5">
    <source>
        <dbReference type="Proteomes" id="UP000431922"/>
    </source>
</evidence>